<protein>
    <submittedName>
        <fullName evidence="1">Uncharacterized protein</fullName>
    </submittedName>
</protein>
<name>X1GUQ4_9ZZZZ</name>
<accession>X1GUQ4</accession>
<gene>
    <name evidence="1" type="ORF">S03H2_22424</name>
</gene>
<comment type="caution">
    <text evidence="1">The sequence shown here is derived from an EMBL/GenBank/DDBJ whole genome shotgun (WGS) entry which is preliminary data.</text>
</comment>
<evidence type="ECO:0000313" key="1">
    <source>
        <dbReference type="EMBL" id="GAH36743.1"/>
    </source>
</evidence>
<sequence>LLTKKRENSDSKYRAQHAKKFRLEKKGGVRKCNINLRWDIVV</sequence>
<dbReference type="EMBL" id="BARU01012075">
    <property type="protein sequence ID" value="GAH36743.1"/>
    <property type="molecule type" value="Genomic_DNA"/>
</dbReference>
<feature type="non-terminal residue" evidence="1">
    <location>
        <position position="1"/>
    </location>
</feature>
<proteinExistence type="predicted"/>
<reference evidence="1" key="1">
    <citation type="journal article" date="2014" name="Front. Microbiol.">
        <title>High frequency of phylogenetically diverse reductive dehalogenase-homologous genes in deep subseafloor sedimentary metagenomes.</title>
        <authorList>
            <person name="Kawai M."/>
            <person name="Futagami T."/>
            <person name="Toyoda A."/>
            <person name="Takaki Y."/>
            <person name="Nishi S."/>
            <person name="Hori S."/>
            <person name="Arai W."/>
            <person name="Tsubouchi T."/>
            <person name="Morono Y."/>
            <person name="Uchiyama I."/>
            <person name="Ito T."/>
            <person name="Fujiyama A."/>
            <person name="Inagaki F."/>
            <person name="Takami H."/>
        </authorList>
    </citation>
    <scope>NUCLEOTIDE SEQUENCE</scope>
    <source>
        <strain evidence="1">Expedition CK06-06</strain>
    </source>
</reference>
<dbReference type="AlphaFoldDB" id="X1GUQ4"/>
<organism evidence="1">
    <name type="scientific">marine sediment metagenome</name>
    <dbReference type="NCBI Taxonomy" id="412755"/>
    <lineage>
        <taxon>unclassified sequences</taxon>
        <taxon>metagenomes</taxon>
        <taxon>ecological metagenomes</taxon>
    </lineage>
</organism>